<keyword evidence="4 7" id="KW-0238">DNA-binding</keyword>
<protein>
    <submittedName>
        <fullName evidence="10">Response regulator transcription factor</fullName>
    </submittedName>
</protein>
<feature type="modified residue" description="4-aspartylphosphate" evidence="6">
    <location>
        <position position="51"/>
    </location>
</feature>
<dbReference type="PANTHER" id="PTHR48111">
    <property type="entry name" value="REGULATOR OF RPOS"/>
    <property type="match status" value="1"/>
</dbReference>
<keyword evidence="11" id="KW-1185">Reference proteome</keyword>
<evidence type="ECO:0000259" key="8">
    <source>
        <dbReference type="PROSITE" id="PS50110"/>
    </source>
</evidence>
<evidence type="ECO:0000256" key="5">
    <source>
        <dbReference type="ARBA" id="ARBA00023163"/>
    </source>
</evidence>
<dbReference type="GO" id="GO:0006355">
    <property type="term" value="P:regulation of DNA-templated transcription"/>
    <property type="evidence" value="ECO:0007669"/>
    <property type="project" value="InterPro"/>
</dbReference>
<dbReference type="GO" id="GO:0032993">
    <property type="term" value="C:protein-DNA complex"/>
    <property type="evidence" value="ECO:0007669"/>
    <property type="project" value="TreeGrafter"/>
</dbReference>
<gene>
    <name evidence="10" type="ORF">FAZ21_00575</name>
</gene>
<dbReference type="EMBL" id="SUMF01000001">
    <property type="protein sequence ID" value="TJZ78815.1"/>
    <property type="molecule type" value="Genomic_DNA"/>
</dbReference>
<evidence type="ECO:0000256" key="3">
    <source>
        <dbReference type="ARBA" id="ARBA00023015"/>
    </source>
</evidence>
<evidence type="ECO:0000313" key="11">
    <source>
        <dbReference type="Proteomes" id="UP000310016"/>
    </source>
</evidence>
<evidence type="ECO:0000256" key="6">
    <source>
        <dbReference type="PROSITE-ProRule" id="PRU00169"/>
    </source>
</evidence>
<evidence type="ECO:0000256" key="7">
    <source>
        <dbReference type="PROSITE-ProRule" id="PRU01091"/>
    </source>
</evidence>
<dbReference type="GO" id="GO:0000156">
    <property type="term" value="F:phosphorelay response regulator activity"/>
    <property type="evidence" value="ECO:0007669"/>
    <property type="project" value="TreeGrafter"/>
</dbReference>
<dbReference type="PROSITE" id="PS51755">
    <property type="entry name" value="OMPR_PHOB"/>
    <property type="match status" value="1"/>
</dbReference>
<feature type="domain" description="Response regulatory" evidence="8">
    <location>
        <begin position="2"/>
        <end position="117"/>
    </location>
</feature>
<reference evidence="10 11" key="1">
    <citation type="submission" date="2019-04" db="EMBL/GenBank/DDBJ databases">
        <title>Chitiniphilus eburnea sp. nov., a novel chitinolytic bacterium isolated from aquaculture sludge.</title>
        <authorList>
            <person name="Sheng M."/>
        </authorList>
    </citation>
    <scope>NUCLEOTIDE SEQUENCE [LARGE SCALE GENOMIC DNA]</scope>
    <source>
        <strain evidence="10 11">HX-2-15</strain>
    </source>
</reference>
<organism evidence="10 11">
    <name type="scientific">Chitiniphilus eburneus</name>
    <dbReference type="NCBI Taxonomy" id="2571148"/>
    <lineage>
        <taxon>Bacteria</taxon>
        <taxon>Pseudomonadati</taxon>
        <taxon>Pseudomonadota</taxon>
        <taxon>Betaproteobacteria</taxon>
        <taxon>Neisseriales</taxon>
        <taxon>Chitinibacteraceae</taxon>
        <taxon>Chitiniphilus</taxon>
    </lineage>
</organism>
<dbReference type="InterPro" id="IPR036388">
    <property type="entry name" value="WH-like_DNA-bd_sf"/>
</dbReference>
<dbReference type="InterPro" id="IPR001867">
    <property type="entry name" value="OmpR/PhoB-type_DNA-bd"/>
</dbReference>
<comment type="caution">
    <text evidence="10">The sequence shown here is derived from an EMBL/GenBank/DDBJ whole genome shotgun (WGS) entry which is preliminary data.</text>
</comment>
<dbReference type="RefSeq" id="WP_136771330.1">
    <property type="nucleotide sequence ID" value="NZ_CP156074.1"/>
</dbReference>
<sequence length="234" mass="25581">MRILIVEDDAEIAGNLYDYLVARGHQVDAAPNGLVGLHLASSHPFDAMVLDLGLPGMDGLSLAQRLRRDAHSPLPILMLTARDTLDDKVAGFDAGADDYLVKPFALREVEMRLRALVKRAQGRVVDQTLQVGALEYDALSGEVRWQGRELALPPKSLRLLAILMAQPGRLLSRAELEAAVWGEEQERSDALRTQIAQLRRALTLPDGRCPLLTIHGRGYKLVALDDPASIMGAP</sequence>
<keyword evidence="2" id="KW-0902">Two-component regulatory system</keyword>
<dbReference type="Pfam" id="PF00072">
    <property type="entry name" value="Response_reg"/>
    <property type="match status" value="1"/>
</dbReference>
<dbReference type="InterPro" id="IPR001789">
    <property type="entry name" value="Sig_transdc_resp-reg_receiver"/>
</dbReference>
<dbReference type="SMART" id="SM00448">
    <property type="entry name" value="REC"/>
    <property type="match status" value="1"/>
</dbReference>
<proteinExistence type="predicted"/>
<keyword evidence="5" id="KW-0804">Transcription</keyword>
<dbReference type="PROSITE" id="PS50110">
    <property type="entry name" value="RESPONSE_REGULATORY"/>
    <property type="match status" value="1"/>
</dbReference>
<keyword evidence="3" id="KW-0805">Transcription regulation</keyword>
<dbReference type="FunFam" id="3.40.50.2300:FF:000002">
    <property type="entry name" value="DNA-binding response regulator PhoP"/>
    <property type="match status" value="1"/>
</dbReference>
<evidence type="ECO:0000256" key="4">
    <source>
        <dbReference type="ARBA" id="ARBA00023125"/>
    </source>
</evidence>
<dbReference type="SMART" id="SM00862">
    <property type="entry name" value="Trans_reg_C"/>
    <property type="match status" value="1"/>
</dbReference>
<evidence type="ECO:0000313" key="10">
    <source>
        <dbReference type="EMBL" id="TJZ78815.1"/>
    </source>
</evidence>
<feature type="domain" description="OmpR/PhoB-type" evidence="9">
    <location>
        <begin position="126"/>
        <end position="223"/>
    </location>
</feature>
<dbReference type="CDD" id="cd00383">
    <property type="entry name" value="trans_reg_C"/>
    <property type="match status" value="1"/>
</dbReference>
<dbReference type="GO" id="GO:0000976">
    <property type="term" value="F:transcription cis-regulatory region binding"/>
    <property type="evidence" value="ECO:0007669"/>
    <property type="project" value="TreeGrafter"/>
</dbReference>
<name>A0A4U0QBR6_9NEIS</name>
<dbReference type="PANTHER" id="PTHR48111:SF22">
    <property type="entry name" value="REGULATOR OF RPOS"/>
    <property type="match status" value="1"/>
</dbReference>
<evidence type="ECO:0000259" key="9">
    <source>
        <dbReference type="PROSITE" id="PS51755"/>
    </source>
</evidence>
<dbReference type="Gene3D" id="1.10.10.10">
    <property type="entry name" value="Winged helix-like DNA-binding domain superfamily/Winged helix DNA-binding domain"/>
    <property type="match status" value="1"/>
</dbReference>
<evidence type="ECO:0000256" key="2">
    <source>
        <dbReference type="ARBA" id="ARBA00023012"/>
    </source>
</evidence>
<dbReference type="AlphaFoldDB" id="A0A4U0QBR6"/>
<dbReference type="OrthoDB" id="9802426at2"/>
<dbReference type="Proteomes" id="UP000310016">
    <property type="component" value="Unassembled WGS sequence"/>
</dbReference>
<dbReference type="InterPro" id="IPR039420">
    <property type="entry name" value="WalR-like"/>
</dbReference>
<dbReference type="Pfam" id="PF00486">
    <property type="entry name" value="Trans_reg_C"/>
    <property type="match status" value="1"/>
</dbReference>
<dbReference type="InterPro" id="IPR011006">
    <property type="entry name" value="CheY-like_superfamily"/>
</dbReference>
<evidence type="ECO:0000256" key="1">
    <source>
        <dbReference type="ARBA" id="ARBA00022553"/>
    </source>
</evidence>
<keyword evidence="1 6" id="KW-0597">Phosphoprotein</keyword>
<feature type="DNA-binding region" description="OmpR/PhoB-type" evidence="7">
    <location>
        <begin position="126"/>
        <end position="223"/>
    </location>
</feature>
<dbReference type="Gene3D" id="6.10.250.690">
    <property type="match status" value="1"/>
</dbReference>
<dbReference type="GO" id="GO:0005829">
    <property type="term" value="C:cytosol"/>
    <property type="evidence" value="ECO:0007669"/>
    <property type="project" value="TreeGrafter"/>
</dbReference>
<accession>A0A4U0QBR6</accession>
<dbReference type="SUPFAM" id="SSF52172">
    <property type="entry name" value="CheY-like"/>
    <property type="match status" value="1"/>
</dbReference>
<dbReference type="Gene3D" id="3.40.50.2300">
    <property type="match status" value="1"/>
</dbReference>